<feature type="transmembrane region" description="Helical" evidence="7">
    <location>
        <begin position="916"/>
        <end position="938"/>
    </location>
</feature>
<evidence type="ECO:0000256" key="1">
    <source>
        <dbReference type="ARBA" id="ARBA00004651"/>
    </source>
</evidence>
<evidence type="ECO:0000256" key="7">
    <source>
        <dbReference type="SAM" id="Phobius"/>
    </source>
</evidence>
<dbReference type="Gene3D" id="1.20.1640.10">
    <property type="entry name" value="Multidrug efflux transporter AcrB transmembrane domain"/>
    <property type="match status" value="2"/>
</dbReference>
<evidence type="ECO:0000256" key="4">
    <source>
        <dbReference type="ARBA" id="ARBA00022692"/>
    </source>
</evidence>
<protein>
    <submittedName>
        <fullName evidence="8">Efflux RND transporter permease subunit</fullName>
    </submittedName>
</protein>
<dbReference type="PANTHER" id="PTHR32063:SF19">
    <property type="entry name" value="CATION EFFLUX SYSTEM PROTEIN CUSA"/>
    <property type="match status" value="1"/>
</dbReference>
<feature type="transmembrane region" description="Helical" evidence="7">
    <location>
        <begin position="527"/>
        <end position="545"/>
    </location>
</feature>
<feature type="transmembrane region" description="Helical" evidence="7">
    <location>
        <begin position="968"/>
        <end position="986"/>
    </location>
</feature>
<dbReference type="Gene3D" id="3.30.2090.10">
    <property type="entry name" value="Multidrug efflux transporter AcrB TolC docking domain, DN and DC subdomains"/>
    <property type="match status" value="2"/>
</dbReference>
<dbReference type="InterPro" id="IPR004763">
    <property type="entry name" value="CusA-like"/>
</dbReference>
<dbReference type="Pfam" id="PF00873">
    <property type="entry name" value="ACR_tran"/>
    <property type="match status" value="1"/>
</dbReference>
<evidence type="ECO:0000313" key="8">
    <source>
        <dbReference type="EMBL" id="HHS63393.1"/>
    </source>
</evidence>
<keyword evidence="3" id="KW-1003">Cell membrane</keyword>
<evidence type="ECO:0000256" key="5">
    <source>
        <dbReference type="ARBA" id="ARBA00022989"/>
    </source>
</evidence>
<dbReference type="SUPFAM" id="SSF82693">
    <property type="entry name" value="Multidrug efflux transporter AcrB pore domain, PN1, PN2, PC1 and PC2 subdomains"/>
    <property type="match status" value="2"/>
</dbReference>
<gene>
    <name evidence="8" type="ORF">ENV70_07295</name>
</gene>
<comment type="caution">
    <text evidence="8">The sequence shown here is derived from an EMBL/GenBank/DDBJ whole genome shotgun (WGS) entry which is preliminary data.</text>
</comment>
<feature type="transmembrane region" description="Helical" evidence="7">
    <location>
        <begin position="360"/>
        <end position="380"/>
    </location>
</feature>
<evidence type="ECO:0000256" key="2">
    <source>
        <dbReference type="ARBA" id="ARBA00022448"/>
    </source>
</evidence>
<keyword evidence="4 7" id="KW-0812">Transmembrane</keyword>
<dbReference type="Gene3D" id="3.30.70.1440">
    <property type="entry name" value="Multidrug efflux transporter AcrB pore domain"/>
    <property type="match status" value="1"/>
</dbReference>
<dbReference type="AlphaFoldDB" id="A0A7C6AGM0"/>
<dbReference type="EMBL" id="DTHJ01000147">
    <property type="protein sequence ID" value="HHS63393.1"/>
    <property type="molecule type" value="Genomic_DNA"/>
</dbReference>
<keyword evidence="5 7" id="KW-1133">Transmembrane helix</keyword>
<feature type="transmembrane region" description="Helical" evidence="7">
    <location>
        <begin position="426"/>
        <end position="452"/>
    </location>
</feature>
<keyword evidence="2" id="KW-0813">Transport</keyword>
<feature type="transmembrane region" description="Helical" evidence="7">
    <location>
        <begin position="888"/>
        <end position="910"/>
    </location>
</feature>
<feature type="transmembrane region" description="Helical" evidence="7">
    <location>
        <begin position="472"/>
        <end position="493"/>
    </location>
</feature>
<dbReference type="InterPro" id="IPR001036">
    <property type="entry name" value="Acrflvin-R"/>
</dbReference>
<feature type="transmembrane region" description="Helical" evidence="7">
    <location>
        <begin position="386"/>
        <end position="405"/>
    </location>
</feature>
<feature type="transmembrane region" description="Helical" evidence="7">
    <location>
        <begin position="337"/>
        <end position="353"/>
    </location>
</feature>
<dbReference type="InterPro" id="IPR027463">
    <property type="entry name" value="AcrB_DN_DC_subdom"/>
</dbReference>
<dbReference type="SUPFAM" id="SSF82714">
    <property type="entry name" value="Multidrug efflux transporter AcrB TolC docking domain, DN and DC subdomains"/>
    <property type="match status" value="2"/>
</dbReference>
<dbReference type="GO" id="GO:0042910">
    <property type="term" value="F:xenobiotic transmembrane transporter activity"/>
    <property type="evidence" value="ECO:0007669"/>
    <property type="project" value="TreeGrafter"/>
</dbReference>
<keyword evidence="6 7" id="KW-0472">Membrane</keyword>
<reference evidence="8" key="1">
    <citation type="journal article" date="2020" name="mSystems">
        <title>Genome- and Community-Level Interaction Insights into Carbon Utilization and Element Cycling Functions of Hydrothermarchaeota in Hydrothermal Sediment.</title>
        <authorList>
            <person name="Zhou Z."/>
            <person name="Liu Y."/>
            <person name="Xu W."/>
            <person name="Pan J."/>
            <person name="Luo Z.H."/>
            <person name="Li M."/>
        </authorList>
    </citation>
    <scope>NUCLEOTIDE SEQUENCE [LARGE SCALE GENOMIC DNA]</scope>
    <source>
        <strain evidence="8">SpSt-783</strain>
    </source>
</reference>
<dbReference type="Gene3D" id="3.30.70.1320">
    <property type="entry name" value="Multidrug efflux transporter AcrB pore domain like"/>
    <property type="match status" value="1"/>
</dbReference>
<evidence type="ECO:0000256" key="3">
    <source>
        <dbReference type="ARBA" id="ARBA00022475"/>
    </source>
</evidence>
<dbReference type="PANTHER" id="PTHR32063">
    <property type="match status" value="1"/>
</dbReference>
<accession>A0A7C6AGM0</accession>
<organism evidence="8">
    <name type="scientific">candidate division WOR-3 bacterium</name>
    <dbReference type="NCBI Taxonomy" id="2052148"/>
    <lineage>
        <taxon>Bacteria</taxon>
        <taxon>Bacteria division WOR-3</taxon>
    </lineage>
</organism>
<dbReference type="NCBIfam" id="TIGR00914">
    <property type="entry name" value="2A0601"/>
    <property type="match status" value="1"/>
</dbReference>
<dbReference type="PRINTS" id="PR00702">
    <property type="entry name" value="ACRIFLAVINRP"/>
</dbReference>
<dbReference type="Gene3D" id="3.30.70.1430">
    <property type="entry name" value="Multidrug efflux transporter AcrB pore domain"/>
    <property type="match status" value="2"/>
</dbReference>
<sequence>MIGRLITWCLQNRFLILLFYVLVIIFGLQAIKNIPVDAIPDIGENQQIVFVDWPGRDAKTIEDQITYPLSTRLQGIPGVKTIRASSEFGFSMIYVVFQDNIDFYWARTRLLEKLSEAGKILPPGVVPELGPDATGLGQVFWYTVEGENYTLAELRSIQDFYIKYQLQSVEGVSEVASVGGYVKQYQIDIDPNLLAVYGIKFSDIFNAVRRSNLDVGAKVLERGGMEYIIRGIGFIHSIDDLKNIGVGEFNGAPVYLKDIAKIQIGPEFRRGALDKGGREVTGGVVIVRYKENPLKVINGVKQKIKEISPGLPPGVKIIPFYDRTELVHRVIDTLRDTLIQEIIFCIIVVLFLLGHLRSAIVISLGLPVAVIISFIIMYFLKVDSNIMSLSGIAIAIGTLVDAGIVMTENIHRHSVIYQNEKNRMDIILDVAKEVGPAIVTGIASTIISFIPVFALQSQEGKLFKPLAYTKTFALAASIIVGLSLTVVLSFYLLRGRLRPVEENPLVGFLLRRYEGILRWVLKNRIKFLMIPIFLIILALIVSTRIGSEFMPPFDEGTILYMPVVAPSVSLTEALRIMQIQDSIIKSFPEVEDVVGKLGRAETATDPAPIEMFETVINLKNKKFWRKGMDKKRLIHELDAVLRFPGVSNIWTQPIVNRIDMLSTGIRTPVGVKIFGTSLDTLQILAQEIKEIIQNVKGAEDLYAEKITGKPYLEIIPDRIQIARYGLNIEDVMEVVEMAIGGENLTMSIEGRERYPIRVRIARELRDTKEKIGRILAPTMEGGYVPLAQIAQIRFTEGPAMINSENGMLRAYVLVNVRNRDLVGFVKEASRLVAQKMSDKIPPGYSIQWSGQFENLVRAQRKLFVLIPLSLLIIYIINFLNFKSHRRSLTIFSTVPVTFAGGIILLAIYGFNFSTAVWVGFIAVFGIADDDAILITTYLDQVFARKRPKTKSEVIEATVEAGKARFRPAFMTVTTTFLALLPIFIFGGTGKEIMLPMAIPSFGGMIVHMITWFIVPAIYSWFEERKVRLEFR</sequence>
<dbReference type="GO" id="GO:0005886">
    <property type="term" value="C:plasma membrane"/>
    <property type="evidence" value="ECO:0007669"/>
    <property type="project" value="UniProtKB-SubCell"/>
</dbReference>
<feature type="transmembrane region" description="Helical" evidence="7">
    <location>
        <begin position="12"/>
        <end position="31"/>
    </location>
</feature>
<dbReference type="GO" id="GO:0008324">
    <property type="term" value="F:monoatomic cation transmembrane transporter activity"/>
    <property type="evidence" value="ECO:0007669"/>
    <property type="project" value="InterPro"/>
</dbReference>
<feature type="transmembrane region" description="Helical" evidence="7">
    <location>
        <begin position="998"/>
        <end position="1021"/>
    </location>
</feature>
<feature type="transmembrane region" description="Helical" evidence="7">
    <location>
        <begin position="862"/>
        <end position="881"/>
    </location>
</feature>
<name>A0A7C6AGM0_UNCW3</name>
<proteinExistence type="predicted"/>
<dbReference type="SUPFAM" id="SSF82866">
    <property type="entry name" value="Multidrug efflux transporter AcrB transmembrane domain"/>
    <property type="match status" value="2"/>
</dbReference>
<evidence type="ECO:0000256" key="6">
    <source>
        <dbReference type="ARBA" id="ARBA00023136"/>
    </source>
</evidence>
<comment type="subcellular location">
    <subcellularLocation>
        <location evidence="1">Cell membrane</location>
        <topology evidence="1">Multi-pass membrane protein</topology>
    </subcellularLocation>
</comment>